<evidence type="ECO:0000313" key="1">
    <source>
        <dbReference type="EMBL" id="VFB01495.1"/>
    </source>
</evidence>
<evidence type="ECO:0000313" key="2">
    <source>
        <dbReference type="Proteomes" id="UP000290439"/>
    </source>
</evidence>
<reference evidence="1 2" key="1">
    <citation type="submission" date="2019-02" db="EMBL/GenBank/DDBJ databases">
        <authorList>
            <consortium name="Pathogen Informatics"/>
        </authorList>
    </citation>
    <scope>NUCLEOTIDE SEQUENCE [LARGE SCALE GENOMIC DNA]</scope>
    <source>
        <strain evidence="1 2">3012STDY6756504</strain>
    </source>
</reference>
<accession>A0A4U8W9R3</accession>
<protein>
    <submittedName>
        <fullName evidence="1">Uncharacterized protein</fullName>
    </submittedName>
</protein>
<dbReference type="Proteomes" id="UP000290439">
    <property type="component" value="Chromosome"/>
</dbReference>
<dbReference type="AlphaFoldDB" id="A0A4U8W9R3"/>
<dbReference type="RefSeq" id="WP_165448977.1">
    <property type="nucleotide sequence ID" value="NZ_LR215973.1"/>
</dbReference>
<sequence length="54" mass="5932">MTDHIDVSANIAELGPPPERVLVGIADIFARHYRAHPEDLRRVLGIDSPKGVES</sequence>
<dbReference type="EMBL" id="LR215973">
    <property type="protein sequence ID" value="VFB01495.1"/>
    <property type="molecule type" value="Genomic_DNA"/>
</dbReference>
<organism evidence="1 2">
    <name type="scientific">Nocardia cyriacigeorgica</name>
    <dbReference type="NCBI Taxonomy" id="135487"/>
    <lineage>
        <taxon>Bacteria</taxon>
        <taxon>Bacillati</taxon>
        <taxon>Actinomycetota</taxon>
        <taxon>Actinomycetes</taxon>
        <taxon>Mycobacteriales</taxon>
        <taxon>Nocardiaceae</taxon>
        <taxon>Nocardia</taxon>
    </lineage>
</organism>
<gene>
    <name evidence="1" type="ORF">NCTC10797_05314</name>
</gene>
<name>A0A4U8W9R3_9NOCA</name>
<proteinExistence type="predicted"/>